<evidence type="ECO:0000313" key="3">
    <source>
        <dbReference type="Proteomes" id="UP000266841"/>
    </source>
</evidence>
<dbReference type="Gene3D" id="6.10.140.530">
    <property type="match status" value="3"/>
</dbReference>
<protein>
    <recommendedName>
        <fullName evidence="1">Helicase-associated domain-containing protein</fullName>
    </recommendedName>
</protein>
<comment type="caution">
    <text evidence="2">The sequence shown here is derived from an EMBL/GenBank/DDBJ whole genome shotgun (WGS) entry which is preliminary data.</text>
</comment>
<evidence type="ECO:0000259" key="1">
    <source>
        <dbReference type="Pfam" id="PF03457"/>
    </source>
</evidence>
<keyword evidence="3" id="KW-1185">Reference proteome</keyword>
<dbReference type="OrthoDB" id="498381at2759"/>
<dbReference type="eggNOG" id="ENOG502SC1P">
    <property type="taxonomic scope" value="Eukaryota"/>
</dbReference>
<organism evidence="2 3">
    <name type="scientific">Thalassiosira oceanica</name>
    <name type="common">Marine diatom</name>
    <dbReference type="NCBI Taxonomy" id="159749"/>
    <lineage>
        <taxon>Eukaryota</taxon>
        <taxon>Sar</taxon>
        <taxon>Stramenopiles</taxon>
        <taxon>Ochrophyta</taxon>
        <taxon>Bacillariophyta</taxon>
        <taxon>Coscinodiscophyceae</taxon>
        <taxon>Thalassiosirophycidae</taxon>
        <taxon>Thalassiosirales</taxon>
        <taxon>Thalassiosiraceae</taxon>
        <taxon>Thalassiosira</taxon>
    </lineage>
</organism>
<evidence type="ECO:0000313" key="2">
    <source>
        <dbReference type="EMBL" id="EJK44189.1"/>
    </source>
</evidence>
<feature type="domain" description="Helicase-associated" evidence="1">
    <location>
        <begin position="4"/>
        <end position="34"/>
    </location>
</feature>
<feature type="domain" description="Helicase-associated" evidence="1">
    <location>
        <begin position="108"/>
        <end position="165"/>
    </location>
</feature>
<dbReference type="PANTHER" id="PTHR33418:SF1">
    <property type="entry name" value="HELICASE-ASSOCIATED DOMAIN-CONTAINING PROTEIN"/>
    <property type="match status" value="1"/>
</dbReference>
<dbReference type="Pfam" id="PF03457">
    <property type="entry name" value="HA"/>
    <property type="match status" value="3"/>
</dbReference>
<name>K0R0G1_THAOC</name>
<proteinExistence type="predicted"/>
<dbReference type="AlphaFoldDB" id="K0R0G1"/>
<dbReference type="Proteomes" id="UP000266841">
    <property type="component" value="Unassembled WGS sequence"/>
</dbReference>
<dbReference type="PANTHER" id="PTHR33418">
    <property type="entry name" value="HELICASE-ASSOCIATED"/>
    <property type="match status" value="1"/>
</dbReference>
<gene>
    <name evidence="2" type="ORF">THAOC_37294</name>
</gene>
<sequence>RQGKLGIWVSNQRAAYMAGSLARDRIERLNSIGFKWALREAAPWETRFDELVQYKAKRGHSNVPRSQGKLGVWVCTQRSAYMAGSLTKDRIDRLSGIGFEWALQDPTVPWETRFDELVQYTAKHGDCNVPWRQGKLGIWAYKQRANYKKGKLSQDRINRLNGIGFDWTPPIGGSRKRKIFPAHRIGLRRERRGRHRAAQMLILSLLGQERKPWAKALTWHLRLCQLHPVDLNTNLGRRALTKSMRLVPSSMIK</sequence>
<dbReference type="EMBL" id="AGNL01050060">
    <property type="protein sequence ID" value="EJK44189.1"/>
    <property type="molecule type" value="Genomic_DNA"/>
</dbReference>
<reference evidence="2 3" key="1">
    <citation type="journal article" date="2012" name="Genome Biol.">
        <title>Genome and low-iron response of an oceanic diatom adapted to chronic iron limitation.</title>
        <authorList>
            <person name="Lommer M."/>
            <person name="Specht M."/>
            <person name="Roy A.S."/>
            <person name="Kraemer L."/>
            <person name="Andreson R."/>
            <person name="Gutowska M.A."/>
            <person name="Wolf J."/>
            <person name="Bergner S.V."/>
            <person name="Schilhabel M.B."/>
            <person name="Klostermeier U.C."/>
            <person name="Beiko R.G."/>
            <person name="Rosenstiel P."/>
            <person name="Hippler M."/>
            <person name="Laroche J."/>
        </authorList>
    </citation>
    <scope>NUCLEOTIDE SEQUENCE [LARGE SCALE GENOMIC DNA]</scope>
    <source>
        <strain evidence="2 3">CCMP1005</strain>
    </source>
</reference>
<feature type="domain" description="Helicase-associated" evidence="1">
    <location>
        <begin position="42"/>
        <end position="99"/>
    </location>
</feature>
<accession>K0R0G1</accession>
<dbReference type="InterPro" id="IPR005114">
    <property type="entry name" value="Helicase_assoc"/>
</dbReference>
<feature type="non-terminal residue" evidence="2">
    <location>
        <position position="1"/>
    </location>
</feature>